<proteinExistence type="predicted"/>
<comment type="caution">
    <text evidence="2">The sequence shown here is derived from an EMBL/GenBank/DDBJ whole genome shotgun (WGS) entry which is preliminary data.</text>
</comment>
<dbReference type="EMBL" id="BONY01000008">
    <property type="protein sequence ID" value="GIH03536.1"/>
    <property type="molecule type" value="Genomic_DNA"/>
</dbReference>
<organism evidence="2 3">
    <name type="scientific">Rhizocola hellebori</name>
    <dbReference type="NCBI Taxonomy" id="1392758"/>
    <lineage>
        <taxon>Bacteria</taxon>
        <taxon>Bacillati</taxon>
        <taxon>Actinomycetota</taxon>
        <taxon>Actinomycetes</taxon>
        <taxon>Micromonosporales</taxon>
        <taxon>Micromonosporaceae</taxon>
        <taxon>Rhizocola</taxon>
    </lineage>
</organism>
<gene>
    <name evidence="2" type="ORF">Rhe02_16030</name>
</gene>
<dbReference type="AlphaFoldDB" id="A0A8J3VEQ6"/>
<evidence type="ECO:0000313" key="2">
    <source>
        <dbReference type="EMBL" id="GIH03536.1"/>
    </source>
</evidence>
<evidence type="ECO:0000259" key="1">
    <source>
        <dbReference type="Pfam" id="PF17648"/>
    </source>
</evidence>
<name>A0A8J3VEQ6_9ACTN</name>
<feature type="domain" description="Luciferase" evidence="1">
    <location>
        <begin position="35"/>
        <end position="95"/>
    </location>
</feature>
<reference evidence="2" key="1">
    <citation type="submission" date="2021-01" db="EMBL/GenBank/DDBJ databases">
        <title>Whole genome shotgun sequence of Rhizocola hellebori NBRC 109834.</title>
        <authorList>
            <person name="Komaki H."/>
            <person name="Tamura T."/>
        </authorList>
    </citation>
    <scope>NUCLEOTIDE SEQUENCE</scope>
    <source>
        <strain evidence="2">NBRC 109834</strain>
    </source>
</reference>
<dbReference type="InterPro" id="IPR040841">
    <property type="entry name" value="Luciferase_dom"/>
</dbReference>
<keyword evidence="3" id="KW-1185">Reference proteome</keyword>
<sequence>MVRSSEWIRELILSTGEVAEAPSRYKDDLGYWLDGREIAHFENHDVLDLRLTRSVIRENRDTLKADPRVQLRGSSDWVTVQARQEDEQFVAQLIRQAIDANRNRSAAT</sequence>
<accession>A0A8J3VEQ6</accession>
<dbReference type="Pfam" id="PF17648">
    <property type="entry name" value="Luciferase"/>
    <property type="match status" value="1"/>
</dbReference>
<dbReference type="RefSeq" id="WP_203907448.1">
    <property type="nucleotide sequence ID" value="NZ_BONY01000008.1"/>
</dbReference>
<protein>
    <recommendedName>
        <fullName evidence="1">Luciferase domain-containing protein</fullName>
    </recommendedName>
</protein>
<dbReference type="Proteomes" id="UP000612899">
    <property type="component" value="Unassembled WGS sequence"/>
</dbReference>
<evidence type="ECO:0000313" key="3">
    <source>
        <dbReference type="Proteomes" id="UP000612899"/>
    </source>
</evidence>